<keyword evidence="2" id="KW-0288">FMN</keyword>
<reference evidence="7" key="1">
    <citation type="submission" date="2018-09" db="EMBL/GenBank/DDBJ databases">
        <authorList>
            <person name="Kim I."/>
        </authorList>
    </citation>
    <scope>NUCLEOTIDE SEQUENCE [LARGE SCALE GENOMIC DNA]</scope>
    <source>
        <strain evidence="7">DD4a</strain>
    </source>
</reference>
<dbReference type="Proteomes" id="UP000265742">
    <property type="component" value="Unassembled WGS sequence"/>
</dbReference>
<dbReference type="InterPro" id="IPR036661">
    <property type="entry name" value="Luciferase-like_sf"/>
</dbReference>
<dbReference type="GO" id="GO:0046306">
    <property type="term" value="P:alkanesulfonate catabolic process"/>
    <property type="evidence" value="ECO:0007669"/>
    <property type="project" value="TreeGrafter"/>
</dbReference>
<gene>
    <name evidence="6" type="ORF">D1781_09410</name>
</gene>
<evidence type="ECO:0000256" key="4">
    <source>
        <dbReference type="ARBA" id="ARBA00023033"/>
    </source>
</evidence>
<feature type="domain" description="Luciferase-like" evidence="5">
    <location>
        <begin position="25"/>
        <end position="226"/>
    </location>
</feature>
<dbReference type="RefSeq" id="WP_119482062.1">
    <property type="nucleotide sequence ID" value="NZ_QXTG01000002.1"/>
</dbReference>
<evidence type="ECO:0000313" key="6">
    <source>
        <dbReference type="EMBL" id="RIX27753.1"/>
    </source>
</evidence>
<dbReference type="InterPro" id="IPR011251">
    <property type="entry name" value="Luciferase-like_dom"/>
</dbReference>
<dbReference type="PANTHER" id="PTHR42847:SF4">
    <property type="entry name" value="ALKANESULFONATE MONOOXYGENASE-RELATED"/>
    <property type="match status" value="1"/>
</dbReference>
<dbReference type="InterPro" id="IPR050172">
    <property type="entry name" value="SsuD_RutA_monooxygenase"/>
</dbReference>
<dbReference type="EMBL" id="QXTG01000002">
    <property type="protein sequence ID" value="RIX27753.1"/>
    <property type="molecule type" value="Genomic_DNA"/>
</dbReference>
<dbReference type="OrthoDB" id="5175259at2"/>
<evidence type="ECO:0000256" key="1">
    <source>
        <dbReference type="ARBA" id="ARBA00022630"/>
    </source>
</evidence>
<sequence>MASVLGSPAGARRGLFLPPFDAFADPRVVAELARTAEEAGWDGVFVWDHVRYSPPVAAIADPWICCAAIAAATSRIRFGPMVTPLPRRRPHVVARQAASLDLLSGGRLVLGFGIGDDWLGEMSRFGDEGDAKVRGEMLDEGLDVLTGLLSGHLVEHLGPHYRAEDVRFLPAPERPIPIWIAGRYGNRAPLRRAARYDGAFVIGYPGPEAVGDVRGQLRALRADRDAHDLVVDIGPDVDPAPWAAAGATWVLTRFGPYGLDADAVRRAVEAGP</sequence>
<accession>A0A3A1TU46</accession>
<comment type="caution">
    <text evidence="6">The sequence shown here is derived from an EMBL/GenBank/DDBJ whole genome shotgun (WGS) entry which is preliminary data.</text>
</comment>
<dbReference type="Gene3D" id="3.20.20.30">
    <property type="entry name" value="Luciferase-like domain"/>
    <property type="match status" value="1"/>
</dbReference>
<dbReference type="Pfam" id="PF00296">
    <property type="entry name" value="Bac_luciferase"/>
    <property type="match status" value="1"/>
</dbReference>
<dbReference type="AlphaFoldDB" id="A0A3A1TU46"/>
<keyword evidence="7" id="KW-1185">Reference proteome</keyword>
<evidence type="ECO:0000256" key="2">
    <source>
        <dbReference type="ARBA" id="ARBA00022643"/>
    </source>
</evidence>
<evidence type="ECO:0000259" key="5">
    <source>
        <dbReference type="Pfam" id="PF00296"/>
    </source>
</evidence>
<dbReference type="PANTHER" id="PTHR42847">
    <property type="entry name" value="ALKANESULFONATE MONOOXYGENASE"/>
    <property type="match status" value="1"/>
</dbReference>
<keyword evidence="4" id="KW-0503">Monooxygenase</keyword>
<proteinExistence type="predicted"/>
<protein>
    <submittedName>
        <fullName evidence="6">LLM class flavin-dependent oxidoreductase</fullName>
    </submittedName>
</protein>
<dbReference type="SUPFAM" id="SSF51679">
    <property type="entry name" value="Bacterial luciferase-like"/>
    <property type="match status" value="1"/>
</dbReference>
<evidence type="ECO:0000313" key="7">
    <source>
        <dbReference type="Proteomes" id="UP000265742"/>
    </source>
</evidence>
<dbReference type="GO" id="GO:0008726">
    <property type="term" value="F:alkanesulfonate monooxygenase activity"/>
    <property type="evidence" value="ECO:0007669"/>
    <property type="project" value="TreeGrafter"/>
</dbReference>
<name>A0A3A1TU46_9MICO</name>
<keyword evidence="3" id="KW-0560">Oxidoreductase</keyword>
<keyword evidence="1" id="KW-0285">Flavoprotein</keyword>
<evidence type="ECO:0000256" key="3">
    <source>
        <dbReference type="ARBA" id="ARBA00023002"/>
    </source>
</evidence>
<organism evidence="6 7">
    <name type="scientific">Amnibacterium setariae</name>
    <dbReference type="NCBI Taxonomy" id="2306585"/>
    <lineage>
        <taxon>Bacteria</taxon>
        <taxon>Bacillati</taxon>
        <taxon>Actinomycetota</taxon>
        <taxon>Actinomycetes</taxon>
        <taxon>Micrococcales</taxon>
        <taxon>Microbacteriaceae</taxon>
        <taxon>Amnibacterium</taxon>
    </lineage>
</organism>